<dbReference type="EMBL" id="AP024085">
    <property type="protein sequence ID" value="BCL57258.1"/>
    <property type="molecule type" value="Genomic_DNA"/>
</dbReference>
<feature type="transmembrane region" description="Helical" evidence="1">
    <location>
        <begin position="36"/>
        <end position="60"/>
    </location>
</feature>
<evidence type="ECO:0000313" key="2">
    <source>
        <dbReference type="EMBL" id="BCL57258.1"/>
    </source>
</evidence>
<organism evidence="2 3">
    <name type="scientific">Faecalibacillus intestinalis</name>
    <dbReference type="NCBI Taxonomy" id="1982626"/>
    <lineage>
        <taxon>Bacteria</taxon>
        <taxon>Bacillati</taxon>
        <taxon>Bacillota</taxon>
        <taxon>Erysipelotrichia</taxon>
        <taxon>Erysipelotrichales</taxon>
        <taxon>Coprobacillaceae</taxon>
        <taxon>Faecalibacillus</taxon>
    </lineage>
</organism>
<dbReference type="RefSeq" id="WP_117480664.1">
    <property type="nucleotide sequence ID" value="NZ_DBFOUQ010000063.1"/>
</dbReference>
<keyword evidence="1" id="KW-0812">Transmembrane</keyword>
<dbReference type="AlphaFoldDB" id="A0A7I8DXI6"/>
<reference evidence="3" key="1">
    <citation type="submission" date="2020-09" db="EMBL/GenBank/DDBJ databases">
        <title>Complete genome sequencing of Faecalibacillus intestinalis strain 14EGH31.</title>
        <authorList>
            <person name="Sakamoto M."/>
            <person name="Murakami T."/>
            <person name="Mori H."/>
        </authorList>
    </citation>
    <scope>NUCLEOTIDE SEQUENCE [LARGE SCALE GENOMIC DNA]</scope>
    <source>
        <strain evidence="3">14EGH31</strain>
    </source>
</reference>
<name>A0A7I8DXI6_9FIRM</name>
<keyword evidence="1" id="KW-0472">Membrane</keyword>
<proteinExistence type="predicted"/>
<accession>A0A7I8DXI6</accession>
<protein>
    <recommendedName>
        <fullName evidence="4">DUF3955 domain-containing protein</fullName>
    </recommendedName>
</protein>
<dbReference type="KEGG" id="fit:Fi14EGH31_09700"/>
<dbReference type="Proteomes" id="UP000593842">
    <property type="component" value="Chromosome"/>
</dbReference>
<gene>
    <name evidence="2" type="ORF">Fi14EGH31_09700</name>
</gene>
<evidence type="ECO:0000313" key="3">
    <source>
        <dbReference type="Proteomes" id="UP000593842"/>
    </source>
</evidence>
<evidence type="ECO:0008006" key="4">
    <source>
        <dbReference type="Google" id="ProtNLM"/>
    </source>
</evidence>
<keyword evidence="1" id="KW-1133">Transmembrane helix</keyword>
<evidence type="ECO:0000256" key="1">
    <source>
        <dbReference type="SAM" id="Phobius"/>
    </source>
</evidence>
<sequence>MKKVPVFVVLIGCVFSWLIASMNPVTKIIDQSVYSYFNYQLMAIGIAISLFVGIILLWFIKRKEQ</sequence>